<comment type="subcellular location">
    <subcellularLocation>
        <location evidence="1">Nucleus</location>
    </subcellularLocation>
</comment>
<dbReference type="EMBL" id="MBFT01000136">
    <property type="protein sequence ID" value="PVU96673.1"/>
    <property type="molecule type" value="Genomic_DNA"/>
</dbReference>
<dbReference type="InterPro" id="IPR056180">
    <property type="entry name" value="ZPR1_jr_dom"/>
</dbReference>
<evidence type="ECO:0000256" key="3">
    <source>
        <dbReference type="ARBA" id="ARBA00022723"/>
    </source>
</evidence>
<sequence length="453" mass="51401">MSRPNEQESDQISKKLKAEAPEPIFVDINEDIPVTEIESVCMQCYKNGTTRIMLTKIPHFKDIIVMAFECPHCNYRNNEVQSGESIAEKGQKWFCTIKDQKDLARQIVRHGSAKIEIPEIQLELPHTGSTKLTTIEGLLSGIIEDLKQDQETRKEIANESYVAIEKILTKLESYSQAAVPFTLIIDDPSGNSYIESLEYPRNDEKISIKTYTRTKEQETQLGLATEDNPEDTEMEVVEPVEDHINPDEVIVFSSNCSSCNMPSDTRMKQLEIPHFKNVILMSTTCESCGYKSNEVKSGGAIMEKGTRITLTLEDSEDLSRDILKSETCGLEIPEIDLHLTFGTLGGRFTTIEGLLRQVYDDLDRDAPFSGDSSTESRRQTFAKFLSKLKDVYEGRVFPLTLILDDPVSNSYLQNPYAPDEDPNMVIEQYERTFEQNEDLGLNDIKIENYNVNE</sequence>
<feature type="domain" description="Zinc finger ZPR1-type" evidence="9">
    <location>
        <begin position="254"/>
        <end position="414"/>
    </location>
</feature>
<dbReference type="PANTHER" id="PTHR10876:SF0">
    <property type="entry name" value="ZINC FINGER PROTEIN ZPR1"/>
    <property type="match status" value="1"/>
</dbReference>
<evidence type="ECO:0000256" key="6">
    <source>
        <dbReference type="ARBA" id="ARBA00022833"/>
    </source>
</evidence>
<comment type="similarity">
    <text evidence="2">Belongs to the ZPR1 family.</text>
</comment>
<evidence type="ECO:0000256" key="1">
    <source>
        <dbReference type="ARBA" id="ARBA00004123"/>
    </source>
</evidence>
<evidence type="ECO:0000256" key="8">
    <source>
        <dbReference type="ARBA" id="ARBA00054139"/>
    </source>
</evidence>
<feature type="domain" description="Zinc finger ZPR1-type" evidence="9">
    <location>
        <begin position="39"/>
        <end position="196"/>
    </location>
</feature>
<keyword evidence="11" id="KW-1185">Reference proteome</keyword>
<keyword evidence="6" id="KW-0862">Zinc</keyword>
<dbReference type="GO" id="GO:0008270">
    <property type="term" value="F:zinc ion binding"/>
    <property type="evidence" value="ECO:0007669"/>
    <property type="project" value="UniProtKB-KW"/>
</dbReference>
<gene>
    <name evidence="10" type="ORF">BB559_002295</name>
</gene>
<dbReference type="FunFam" id="2.60.120.1040:FF:000001">
    <property type="entry name" value="Zinc finger protein ZPR1"/>
    <property type="match status" value="1"/>
</dbReference>
<comment type="function">
    <text evidence="8">Acts as a protein folding chaperone for elongation factor 1-alpha.</text>
</comment>
<dbReference type="Gene3D" id="2.60.120.1040">
    <property type="entry name" value="ZPR1, A/B domain"/>
    <property type="match status" value="2"/>
</dbReference>
<dbReference type="InterPro" id="IPR042452">
    <property type="entry name" value="ZPR1_Znf1/2"/>
</dbReference>
<dbReference type="InterPro" id="IPR040141">
    <property type="entry name" value="ZPR1"/>
</dbReference>
<comment type="caution">
    <text evidence="10">The sequence shown here is derived from an EMBL/GenBank/DDBJ whole genome shotgun (WGS) entry which is preliminary data.</text>
</comment>
<keyword evidence="4" id="KW-0677">Repeat</keyword>
<dbReference type="NCBIfam" id="TIGR00310">
    <property type="entry name" value="ZPR1_znf"/>
    <property type="match status" value="2"/>
</dbReference>
<name>A0A2T9YWF3_9FUNG</name>
<reference evidence="10 11" key="1">
    <citation type="journal article" date="2018" name="MBio">
        <title>Comparative Genomics Reveals the Core Gene Toolbox for the Fungus-Insect Symbiosis.</title>
        <authorList>
            <person name="Wang Y."/>
            <person name="Stata M."/>
            <person name="Wang W."/>
            <person name="Stajich J.E."/>
            <person name="White M.M."/>
            <person name="Moncalvo J.M."/>
        </authorList>
    </citation>
    <scope>NUCLEOTIDE SEQUENCE [LARGE SCALE GENOMIC DNA]</scope>
    <source>
        <strain evidence="10 11">AUS-77-4</strain>
    </source>
</reference>
<protein>
    <recommendedName>
        <fullName evidence="9">Zinc finger ZPR1-type domain-containing protein</fullName>
    </recommendedName>
</protein>
<evidence type="ECO:0000259" key="9">
    <source>
        <dbReference type="SMART" id="SM00709"/>
    </source>
</evidence>
<dbReference type="GO" id="GO:0005634">
    <property type="term" value="C:nucleus"/>
    <property type="evidence" value="ECO:0007669"/>
    <property type="project" value="UniProtKB-SubCell"/>
</dbReference>
<proteinExistence type="inferred from homology"/>
<evidence type="ECO:0000256" key="5">
    <source>
        <dbReference type="ARBA" id="ARBA00022771"/>
    </source>
</evidence>
<dbReference type="FunFam" id="2.20.25.420:FF:000002">
    <property type="entry name" value="Zinc finger protein ZPR1"/>
    <property type="match status" value="1"/>
</dbReference>
<evidence type="ECO:0000313" key="11">
    <source>
        <dbReference type="Proteomes" id="UP000245699"/>
    </source>
</evidence>
<keyword evidence="7" id="KW-0539">Nucleus</keyword>
<evidence type="ECO:0000313" key="10">
    <source>
        <dbReference type="EMBL" id="PVU96673.1"/>
    </source>
</evidence>
<evidence type="ECO:0000256" key="7">
    <source>
        <dbReference type="ARBA" id="ARBA00023242"/>
    </source>
</evidence>
<dbReference type="InterPro" id="IPR004457">
    <property type="entry name" value="Znf_ZPR1"/>
</dbReference>
<dbReference type="Proteomes" id="UP000245699">
    <property type="component" value="Unassembled WGS sequence"/>
</dbReference>
<dbReference type="OrthoDB" id="308464at2759"/>
<accession>A0A2T9YWF3</accession>
<keyword evidence="3" id="KW-0479">Metal-binding</keyword>
<evidence type="ECO:0000256" key="4">
    <source>
        <dbReference type="ARBA" id="ARBA00022737"/>
    </source>
</evidence>
<dbReference type="AlphaFoldDB" id="A0A2T9YWF3"/>
<evidence type="ECO:0000256" key="2">
    <source>
        <dbReference type="ARBA" id="ARBA00008354"/>
    </source>
</evidence>
<dbReference type="InterPro" id="IPR042451">
    <property type="entry name" value="ZPR1_A/B_dom"/>
</dbReference>
<dbReference type="PANTHER" id="PTHR10876">
    <property type="entry name" value="ZINC FINGER PROTEIN ZPR1"/>
    <property type="match status" value="1"/>
</dbReference>
<dbReference type="FunFam" id="2.60.120.1040:FF:000003">
    <property type="entry name" value="Zinc finger protein zpr1"/>
    <property type="match status" value="1"/>
</dbReference>
<organism evidence="10 11">
    <name type="scientific">Furculomyces boomerangus</name>
    <dbReference type="NCBI Taxonomy" id="61424"/>
    <lineage>
        <taxon>Eukaryota</taxon>
        <taxon>Fungi</taxon>
        <taxon>Fungi incertae sedis</taxon>
        <taxon>Zoopagomycota</taxon>
        <taxon>Kickxellomycotina</taxon>
        <taxon>Harpellomycetes</taxon>
        <taxon>Harpellales</taxon>
        <taxon>Harpellaceae</taxon>
        <taxon>Furculomyces</taxon>
    </lineage>
</organism>
<dbReference type="Gene3D" id="2.20.25.420">
    <property type="entry name" value="ZPR1, zinc finger domain"/>
    <property type="match status" value="2"/>
</dbReference>
<dbReference type="STRING" id="61424.A0A2T9YWF3"/>
<dbReference type="FunFam" id="2.20.25.420:FF:000001">
    <property type="entry name" value="Zinc finger protein ZPR1"/>
    <property type="match status" value="1"/>
</dbReference>
<dbReference type="Pfam" id="PF03367">
    <property type="entry name" value="Zn_ribbon_ZPR1"/>
    <property type="match status" value="2"/>
</dbReference>
<keyword evidence="5" id="KW-0863">Zinc-finger</keyword>
<dbReference type="Pfam" id="PF22794">
    <property type="entry name" value="jr-ZPR1"/>
    <property type="match status" value="2"/>
</dbReference>
<dbReference type="SMART" id="SM00709">
    <property type="entry name" value="Zpr1"/>
    <property type="match status" value="2"/>
</dbReference>